<protein>
    <submittedName>
        <fullName evidence="9">Uncharacterized protein</fullName>
    </submittedName>
</protein>
<evidence type="ECO:0000256" key="8">
    <source>
        <dbReference type="ARBA" id="ARBA00023180"/>
    </source>
</evidence>
<evidence type="ECO:0000256" key="2">
    <source>
        <dbReference type="ARBA" id="ARBA00022679"/>
    </source>
</evidence>
<dbReference type="InterPro" id="IPR027417">
    <property type="entry name" value="P-loop_NTPase"/>
</dbReference>
<evidence type="ECO:0000313" key="9">
    <source>
        <dbReference type="EMBL" id="CAH1792877.1"/>
    </source>
</evidence>
<keyword evidence="7" id="KW-0472">Membrane</keyword>
<dbReference type="Gene3D" id="3.40.50.300">
    <property type="entry name" value="P-loop containing nucleotide triphosphate hydrolases"/>
    <property type="match status" value="1"/>
</dbReference>
<dbReference type="Proteomes" id="UP000749559">
    <property type="component" value="Unassembled WGS sequence"/>
</dbReference>
<sequence>KYTMKKVDYPPGPDELQSVESKKEYVRTEILPRRPYIYMGHISFLDFTELGLKQPLYIDIVRDPVERWVSRFYFNRQRADSFIRNPYNFTRDEMKQSLDDCLQIWINRTGCTGRSVKATAECLQTRPYEGCKAGYIISMYPEWFSGQYINSSLVSVKRAKTNIERYYTFIGITEHFEETVKAMETILPSFTDELSEAYETLKSKHRNVGTLKSSPRNGTKDIMRELLMDDYELYGFIRQRFYIHLNCLGINMTKHV</sequence>
<dbReference type="PANTHER" id="PTHR12129:SF15">
    <property type="entry name" value="URONYL 2-SULFOTRANSFERASE"/>
    <property type="match status" value="1"/>
</dbReference>
<dbReference type="PANTHER" id="PTHR12129">
    <property type="entry name" value="HEPARAN SULFATE 2-O-SULFOTRANSFERASE"/>
    <property type="match status" value="1"/>
</dbReference>
<comment type="subcellular location">
    <subcellularLocation>
        <location evidence="1">Golgi apparatus membrane</location>
        <topology evidence="1">Single-pass type II membrane protein</topology>
    </subcellularLocation>
</comment>
<evidence type="ECO:0000256" key="3">
    <source>
        <dbReference type="ARBA" id="ARBA00022692"/>
    </source>
</evidence>
<reference evidence="9" key="1">
    <citation type="submission" date="2022-03" db="EMBL/GenBank/DDBJ databases">
        <authorList>
            <person name="Martin C."/>
        </authorList>
    </citation>
    <scope>NUCLEOTIDE SEQUENCE</scope>
</reference>
<evidence type="ECO:0000256" key="7">
    <source>
        <dbReference type="ARBA" id="ARBA00023136"/>
    </source>
</evidence>
<keyword evidence="4" id="KW-0735">Signal-anchor</keyword>
<evidence type="ECO:0000256" key="1">
    <source>
        <dbReference type="ARBA" id="ARBA00004323"/>
    </source>
</evidence>
<keyword evidence="3" id="KW-0812">Transmembrane</keyword>
<keyword evidence="6" id="KW-0333">Golgi apparatus</keyword>
<keyword evidence="5" id="KW-1133">Transmembrane helix</keyword>
<gene>
    <name evidence="9" type="ORF">OFUS_LOCUS17797</name>
</gene>
<dbReference type="OrthoDB" id="10019582at2759"/>
<feature type="non-terminal residue" evidence="9">
    <location>
        <position position="1"/>
    </location>
</feature>
<evidence type="ECO:0000256" key="6">
    <source>
        <dbReference type="ARBA" id="ARBA00023034"/>
    </source>
</evidence>
<dbReference type="InterPro" id="IPR007734">
    <property type="entry name" value="Heparan_SO4_2-O-STrfase"/>
</dbReference>
<dbReference type="GO" id="GO:0008146">
    <property type="term" value="F:sulfotransferase activity"/>
    <property type="evidence" value="ECO:0007669"/>
    <property type="project" value="InterPro"/>
</dbReference>
<keyword evidence="8" id="KW-0325">Glycoprotein</keyword>
<name>A0A8J1UKJ2_OWEFU</name>
<evidence type="ECO:0000256" key="5">
    <source>
        <dbReference type="ARBA" id="ARBA00022989"/>
    </source>
</evidence>
<keyword evidence="2" id="KW-0808">Transferase</keyword>
<evidence type="ECO:0000313" key="10">
    <source>
        <dbReference type="Proteomes" id="UP000749559"/>
    </source>
</evidence>
<keyword evidence="10" id="KW-1185">Reference proteome</keyword>
<dbReference type="SUPFAM" id="SSF52540">
    <property type="entry name" value="P-loop containing nucleoside triphosphate hydrolases"/>
    <property type="match status" value="1"/>
</dbReference>
<proteinExistence type="predicted"/>
<evidence type="ECO:0000256" key="4">
    <source>
        <dbReference type="ARBA" id="ARBA00022968"/>
    </source>
</evidence>
<accession>A0A8J1UKJ2</accession>
<dbReference type="GO" id="GO:0000139">
    <property type="term" value="C:Golgi membrane"/>
    <property type="evidence" value="ECO:0007669"/>
    <property type="project" value="UniProtKB-SubCell"/>
</dbReference>
<dbReference type="AlphaFoldDB" id="A0A8J1UKJ2"/>
<comment type="caution">
    <text evidence="9">The sequence shown here is derived from an EMBL/GenBank/DDBJ whole genome shotgun (WGS) entry which is preliminary data.</text>
</comment>
<dbReference type="EMBL" id="CAIIXF020000008">
    <property type="protein sequence ID" value="CAH1792877.1"/>
    <property type="molecule type" value="Genomic_DNA"/>
</dbReference>
<organism evidence="9 10">
    <name type="scientific">Owenia fusiformis</name>
    <name type="common">Polychaete worm</name>
    <dbReference type="NCBI Taxonomy" id="6347"/>
    <lineage>
        <taxon>Eukaryota</taxon>
        <taxon>Metazoa</taxon>
        <taxon>Spiralia</taxon>
        <taxon>Lophotrochozoa</taxon>
        <taxon>Annelida</taxon>
        <taxon>Polychaeta</taxon>
        <taxon>Sedentaria</taxon>
        <taxon>Canalipalpata</taxon>
        <taxon>Sabellida</taxon>
        <taxon>Oweniida</taxon>
        <taxon>Oweniidae</taxon>
        <taxon>Owenia</taxon>
    </lineage>
</organism>